<proteinExistence type="predicted"/>
<protein>
    <submittedName>
        <fullName evidence="2">Uncharacterized protein</fullName>
    </submittedName>
</protein>
<evidence type="ECO:0000256" key="1">
    <source>
        <dbReference type="SAM" id="MobiDB-lite"/>
    </source>
</evidence>
<keyword evidence="3" id="KW-1185">Reference proteome</keyword>
<evidence type="ECO:0000313" key="3">
    <source>
        <dbReference type="Proteomes" id="UP001607302"/>
    </source>
</evidence>
<sequence length="129" mass="14606">MTDVQTNPTKEDAASKRLQQDDSTFRTVPVNATISRSGSFVEIPTCQHVINRVWPINEHLLLRYQLVLSGFVSLYANNPWAKYKIPDRIALDDITYDKLMKCDPFSFPAPFALVTMPNVGPNGMTSPRY</sequence>
<name>A0ABD2A2P9_VESSQ</name>
<dbReference type="AlphaFoldDB" id="A0ABD2A2P9"/>
<comment type="caution">
    <text evidence="2">The sequence shown here is derived from an EMBL/GenBank/DDBJ whole genome shotgun (WGS) entry which is preliminary data.</text>
</comment>
<organism evidence="2 3">
    <name type="scientific">Vespula squamosa</name>
    <name type="common">Southern yellow jacket</name>
    <name type="synonym">Wasp</name>
    <dbReference type="NCBI Taxonomy" id="30214"/>
    <lineage>
        <taxon>Eukaryota</taxon>
        <taxon>Metazoa</taxon>
        <taxon>Ecdysozoa</taxon>
        <taxon>Arthropoda</taxon>
        <taxon>Hexapoda</taxon>
        <taxon>Insecta</taxon>
        <taxon>Pterygota</taxon>
        <taxon>Neoptera</taxon>
        <taxon>Endopterygota</taxon>
        <taxon>Hymenoptera</taxon>
        <taxon>Apocrita</taxon>
        <taxon>Aculeata</taxon>
        <taxon>Vespoidea</taxon>
        <taxon>Vespidae</taxon>
        <taxon>Vespinae</taxon>
        <taxon>Vespula</taxon>
    </lineage>
</organism>
<feature type="region of interest" description="Disordered" evidence="1">
    <location>
        <begin position="1"/>
        <end position="20"/>
    </location>
</feature>
<dbReference type="Proteomes" id="UP001607302">
    <property type="component" value="Unassembled WGS sequence"/>
</dbReference>
<evidence type="ECO:0000313" key="2">
    <source>
        <dbReference type="EMBL" id="KAL2714878.1"/>
    </source>
</evidence>
<gene>
    <name evidence="2" type="ORF">V1478_016063</name>
</gene>
<feature type="compositionally biased region" description="Basic and acidic residues" evidence="1">
    <location>
        <begin position="9"/>
        <end position="20"/>
    </location>
</feature>
<accession>A0ABD2A2P9</accession>
<reference evidence="2 3" key="1">
    <citation type="journal article" date="2024" name="Ann. Entomol. Soc. Am.">
        <title>Genomic analyses of the southern and eastern yellowjacket wasps (Hymenoptera: Vespidae) reveal evolutionary signatures of social life.</title>
        <authorList>
            <person name="Catto M.A."/>
            <person name="Caine P.B."/>
            <person name="Orr S.E."/>
            <person name="Hunt B.G."/>
            <person name="Goodisman M.A.D."/>
        </authorList>
    </citation>
    <scope>NUCLEOTIDE SEQUENCE [LARGE SCALE GENOMIC DNA]</scope>
    <source>
        <strain evidence="2">233</strain>
        <tissue evidence="2">Head and thorax</tissue>
    </source>
</reference>
<dbReference type="EMBL" id="JAUDFV010000156">
    <property type="protein sequence ID" value="KAL2714878.1"/>
    <property type="molecule type" value="Genomic_DNA"/>
</dbReference>